<accession>A0A2U2MYJ5</accession>
<dbReference type="RefSeq" id="WP_109058175.1">
    <property type="nucleotide sequence ID" value="NZ_QFFM01000041.1"/>
</dbReference>
<protein>
    <submittedName>
        <fullName evidence="1">Uncharacterized protein</fullName>
    </submittedName>
</protein>
<dbReference type="Proteomes" id="UP000245876">
    <property type="component" value="Unassembled WGS sequence"/>
</dbReference>
<dbReference type="AlphaFoldDB" id="A0A2U2MYJ5"/>
<reference evidence="1 2" key="1">
    <citation type="journal article" date="2018" name="Int. J. Syst. Evol. Microbiol.">
        <title>Bifidobacterium callitrichidarum sp. nov. from the faeces of the emperor tamarin (Saguinus imperator).</title>
        <authorList>
            <person name="Modesto M."/>
            <person name="Michelini S."/>
            <person name="Sansosti M.C."/>
            <person name="De Filippo C."/>
            <person name="Cavalieri D."/>
            <person name="Qvirist L."/>
            <person name="Andlid T."/>
            <person name="Spiezio C."/>
            <person name="Sandri C."/>
            <person name="Pascarelli S."/>
            <person name="Sgorbati B."/>
            <person name="Mattarelli P."/>
        </authorList>
    </citation>
    <scope>NUCLEOTIDE SEQUENCE [LARGE SCALE GENOMIC DNA]</scope>
    <source>
        <strain evidence="1 2">TRI 5</strain>
    </source>
</reference>
<gene>
    <name evidence="1" type="ORF">DF196_12725</name>
</gene>
<sequence length="86" mass="9677">MADKGSPFNPQQESAAMVIRAMQMRLWGLASDSATIGYCWDSTPPFLRDEYVQMIDAAMKAVNYTPEQLKGKKAPVIVQREPKKKD</sequence>
<organism evidence="1 2">
    <name type="scientific">Bifidobacterium callitrichidarum</name>
    <dbReference type="NCBI Taxonomy" id="2052941"/>
    <lineage>
        <taxon>Bacteria</taxon>
        <taxon>Bacillati</taxon>
        <taxon>Actinomycetota</taxon>
        <taxon>Actinomycetes</taxon>
        <taxon>Bifidobacteriales</taxon>
        <taxon>Bifidobacteriaceae</taxon>
        <taxon>Bifidobacterium</taxon>
    </lineage>
</organism>
<evidence type="ECO:0000313" key="2">
    <source>
        <dbReference type="Proteomes" id="UP000245876"/>
    </source>
</evidence>
<proteinExistence type="predicted"/>
<keyword evidence="2" id="KW-1185">Reference proteome</keyword>
<dbReference type="EMBL" id="QFFM01000041">
    <property type="protein sequence ID" value="PWG62085.1"/>
    <property type="molecule type" value="Genomic_DNA"/>
</dbReference>
<name>A0A2U2MYJ5_9BIFI</name>
<evidence type="ECO:0000313" key="1">
    <source>
        <dbReference type="EMBL" id="PWG62085.1"/>
    </source>
</evidence>
<comment type="caution">
    <text evidence="1">The sequence shown here is derived from an EMBL/GenBank/DDBJ whole genome shotgun (WGS) entry which is preliminary data.</text>
</comment>